<evidence type="ECO:0000256" key="1">
    <source>
        <dbReference type="SAM" id="SignalP"/>
    </source>
</evidence>
<dbReference type="InterPro" id="IPR006047">
    <property type="entry name" value="GH13_cat_dom"/>
</dbReference>
<dbReference type="Gene3D" id="3.20.20.80">
    <property type="entry name" value="Glycosidases"/>
    <property type="match status" value="1"/>
</dbReference>
<dbReference type="SMART" id="SM00642">
    <property type="entry name" value="Aamy"/>
    <property type="match status" value="1"/>
</dbReference>
<gene>
    <name evidence="3" type="ORF">IAC51_03780</name>
</gene>
<dbReference type="Pfam" id="PF00128">
    <property type="entry name" value="Alpha-amylase"/>
    <property type="match status" value="2"/>
</dbReference>
<feature type="non-terminal residue" evidence="3">
    <location>
        <position position="573"/>
    </location>
</feature>
<name>A0A940DJD8_9BACT</name>
<dbReference type="PANTHER" id="PTHR10357">
    <property type="entry name" value="ALPHA-AMYLASE FAMILY MEMBER"/>
    <property type="match status" value="1"/>
</dbReference>
<dbReference type="SUPFAM" id="SSF81296">
    <property type="entry name" value="E set domains"/>
    <property type="match status" value="1"/>
</dbReference>
<sequence length="573" mass="64037">MKRLCFIAAAAFLLAACGNRSLGYPADTETAGLNSMMQLQEGENVLHTADFIMNVADIDSVTSDCDALTVSLSENKELINVTAPADMAAMANVIVWAKGAPYAVPVKRSDKVEHLFTYDPQGKKHNRVQIAGQMNFWVPTMTPDLTLGEDGKYSVMLTLSPGTYMYQLVIDGVQAADPTNPNKVDNGFGQFNSVLTVRGNDDKFPRLTTDRIEGDKITVSARNDVEKVYAYWQNYLLPERFVEVTDGKVEVTVPADAARLERSYIRIWAVNGWGVSNDVLVPLQRGKAVTDAQMIGRKDKQGKIIYFLLVDRFKNGNPGNDHPMNRPDVNPKADYQGGDLEGIRQQVDNGYFNALGVNTLWVSPLNQNPLEPYGYNADAKTKFAGYHGYWPISSSQVDFRFGTNDELKGLVKDAHSHGINILLDYVANHVHENHPLYKEHPEYATQLHLPDGRLNIGLWDEQRLTTWFDTFIPSLDYSNPEVVELMSDSGAYWMKEFGIDGFRHDACKHVDLAYWRALTRKLKAIDPTASFYQIGETYGSPELISSYVNSGMLDAQFDFNLYEEANSAFNGVS</sequence>
<dbReference type="InterPro" id="IPR013783">
    <property type="entry name" value="Ig-like_fold"/>
</dbReference>
<feature type="signal peptide" evidence="1">
    <location>
        <begin position="1"/>
        <end position="23"/>
    </location>
</feature>
<reference evidence="3" key="2">
    <citation type="journal article" date="2021" name="PeerJ">
        <title>Extensive microbial diversity within the chicken gut microbiome revealed by metagenomics and culture.</title>
        <authorList>
            <person name="Gilroy R."/>
            <person name="Ravi A."/>
            <person name="Getino M."/>
            <person name="Pursley I."/>
            <person name="Horton D.L."/>
            <person name="Alikhan N.F."/>
            <person name="Baker D."/>
            <person name="Gharbi K."/>
            <person name="Hall N."/>
            <person name="Watson M."/>
            <person name="Adriaenssens E.M."/>
            <person name="Foster-Nyarko E."/>
            <person name="Jarju S."/>
            <person name="Secka A."/>
            <person name="Antonio M."/>
            <person name="Oren A."/>
            <person name="Chaudhuri R.R."/>
            <person name="La Ragione R."/>
            <person name="Hildebrand F."/>
            <person name="Pallen M.J."/>
        </authorList>
    </citation>
    <scope>NUCLEOTIDE SEQUENCE</scope>
    <source>
        <strain evidence="3">3924</strain>
    </source>
</reference>
<accession>A0A940DJD8</accession>
<dbReference type="Pfam" id="PF16561">
    <property type="entry name" value="AMPK1_CBM"/>
    <property type="match status" value="1"/>
</dbReference>
<keyword evidence="1" id="KW-0732">Signal</keyword>
<dbReference type="InterPro" id="IPR017853">
    <property type="entry name" value="GH"/>
</dbReference>
<dbReference type="PROSITE" id="PS51257">
    <property type="entry name" value="PROKAR_LIPOPROTEIN"/>
    <property type="match status" value="1"/>
</dbReference>
<proteinExistence type="predicted"/>
<dbReference type="SUPFAM" id="SSF51445">
    <property type="entry name" value="(Trans)glycosidases"/>
    <property type="match status" value="1"/>
</dbReference>
<feature type="domain" description="Glycosyl hydrolase family 13 catalytic" evidence="2">
    <location>
        <begin position="307"/>
        <end position="573"/>
    </location>
</feature>
<feature type="chain" id="PRO_5038103684" evidence="1">
    <location>
        <begin position="24"/>
        <end position="573"/>
    </location>
</feature>
<dbReference type="Gene3D" id="2.60.40.10">
    <property type="entry name" value="Immunoglobulins"/>
    <property type="match status" value="1"/>
</dbReference>
<dbReference type="InterPro" id="IPR014756">
    <property type="entry name" value="Ig_E-set"/>
</dbReference>
<dbReference type="EMBL" id="JADIMV010000062">
    <property type="protein sequence ID" value="MBO8439750.1"/>
    <property type="molecule type" value="Genomic_DNA"/>
</dbReference>
<protein>
    <submittedName>
        <fullName evidence="3">Alpha-amylase</fullName>
    </submittedName>
</protein>
<dbReference type="AlphaFoldDB" id="A0A940DJD8"/>
<evidence type="ECO:0000313" key="3">
    <source>
        <dbReference type="EMBL" id="MBO8439750.1"/>
    </source>
</evidence>
<reference evidence="3" key="1">
    <citation type="submission" date="2020-10" db="EMBL/GenBank/DDBJ databases">
        <authorList>
            <person name="Gilroy R."/>
        </authorList>
    </citation>
    <scope>NUCLEOTIDE SEQUENCE</scope>
    <source>
        <strain evidence="3">3924</strain>
    </source>
</reference>
<dbReference type="Proteomes" id="UP000712007">
    <property type="component" value="Unassembled WGS sequence"/>
</dbReference>
<evidence type="ECO:0000313" key="4">
    <source>
        <dbReference type="Proteomes" id="UP000712007"/>
    </source>
</evidence>
<comment type="caution">
    <text evidence="3">The sequence shown here is derived from an EMBL/GenBank/DDBJ whole genome shotgun (WGS) entry which is preliminary data.</text>
</comment>
<dbReference type="GO" id="GO:0005975">
    <property type="term" value="P:carbohydrate metabolic process"/>
    <property type="evidence" value="ECO:0007669"/>
    <property type="project" value="InterPro"/>
</dbReference>
<organism evidence="3 4">
    <name type="scientific">Candidatus Aphodosoma intestinipullorum</name>
    <dbReference type="NCBI Taxonomy" id="2840674"/>
    <lineage>
        <taxon>Bacteria</taxon>
        <taxon>Pseudomonadati</taxon>
        <taxon>Bacteroidota</taxon>
        <taxon>Bacteroidia</taxon>
        <taxon>Bacteroidales</taxon>
        <taxon>Candidatus Aphodosoma</taxon>
    </lineage>
</organism>
<dbReference type="InterPro" id="IPR032640">
    <property type="entry name" value="AMPK1_CBM"/>
</dbReference>
<evidence type="ECO:0000259" key="2">
    <source>
        <dbReference type="SMART" id="SM00642"/>
    </source>
</evidence>